<feature type="transmembrane region" description="Helical" evidence="1">
    <location>
        <begin position="145"/>
        <end position="164"/>
    </location>
</feature>
<gene>
    <name evidence="2" type="ORF">M2280_002764</name>
</gene>
<evidence type="ECO:0000313" key="3">
    <source>
        <dbReference type="Proteomes" id="UP001160334"/>
    </source>
</evidence>
<keyword evidence="3" id="KW-1185">Reference proteome</keyword>
<comment type="caution">
    <text evidence="2">The sequence shown here is derived from an EMBL/GenBank/DDBJ whole genome shotgun (WGS) entry which is preliminary data.</text>
</comment>
<dbReference type="EMBL" id="JARXVC010000006">
    <property type="protein sequence ID" value="MDH6281543.1"/>
    <property type="molecule type" value="Genomic_DNA"/>
</dbReference>
<accession>A0ABT6MB65</accession>
<dbReference type="Proteomes" id="UP001160334">
    <property type="component" value="Unassembled WGS sequence"/>
</dbReference>
<feature type="transmembrane region" description="Helical" evidence="1">
    <location>
        <begin position="119"/>
        <end position="139"/>
    </location>
</feature>
<protein>
    <submittedName>
        <fullName evidence="2">Uncharacterized protein</fullName>
    </submittedName>
</protein>
<reference evidence="2 3" key="1">
    <citation type="submission" date="2023-04" db="EMBL/GenBank/DDBJ databases">
        <title>Forest soil microbial communities from Buena Vista Peninsula, Colon Province, Panama.</title>
        <authorList>
            <person name="Bouskill N."/>
        </authorList>
    </citation>
    <scope>NUCLEOTIDE SEQUENCE [LARGE SCALE GENOMIC DNA]</scope>
    <source>
        <strain evidence="2 3">CFH S0262</strain>
    </source>
</reference>
<evidence type="ECO:0000256" key="1">
    <source>
        <dbReference type="SAM" id="Phobius"/>
    </source>
</evidence>
<organism evidence="2 3">
    <name type="scientific">Prescottella agglutinans</name>
    <dbReference type="NCBI Taxonomy" id="1644129"/>
    <lineage>
        <taxon>Bacteria</taxon>
        <taxon>Bacillati</taxon>
        <taxon>Actinomycetota</taxon>
        <taxon>Actinomycetes</taxon>
        <taxon>Mycobacteriales</taxon>
        <taxon>Nocardiaceae</taxon>
        <taxon>Prescottella</taxon>
    </lineage>
</organism>
<sequence length="204" mass="22768">MRRDRANREDIQLAVEHKDLDPDDALWIDEKMSDQMFVLAEPAPPVCSRHGQPEIRRRATTIASNPASPISNLPWWKANALFAPEAITKLRENPPRLYFVTMEWPVCARCARVDRRWNIATVIAFLLFVATAATCYLSSQVAEPRPAVVSLTFFGAFALLFVAMKIRSLASMFTGATVLDDGSAVLVPGAHPEFVRRVAESTEL</sequence>
<keyword evidence="1" id="KW-1133">Transmembrane helix</keyword>
<proteinExistence type="predicted"/>
<evidence type="ECO:0000313" key="2">
    <source>
        <dbReference type="EMBL" id="MDH6281543.1"/>
    </source>
</evidence>
<keyword evidence="1" id="KW-0472">Membrane</keyword>
<name>A0ABT6MB65_9NOCA</name>
<dbReference type="RefSeq" id="WP_280760871.1">
    <property type="nucleotide sequence ID" value="NZ_JARXVC010000006.1"/>
</dbReference>
<keyword evidence="1" id="KW-0812">Transmembrane</keyword>